<feature type="signal peptide" evidence="3">
    <location>
        <begin position="1"/>
        <end position="21"/>
    </location>
</feature>
<sequence>MKNRLIAIASLCFALMWGCTADLDEVNSRLDDLEGRVEVLERLCAQMNTNIESLQTLLDAVQNDDYITSVTPIEEGGKVIGYTITFEKNGPITIYYGEDGQDGEDGKDGSVPQIGIRQDADGVYYWTLNGEWLTDGDGNKVPARGEDGSQGVTGQTGPKGEDGLTPQLKIENGYWWVSYDGLQWTEIGPAVSESQSYDIFTGVEIISSTVYFYLSDGTVLAVPMAGGLDIIFDETVGIECAPGQTVDIPYHVVGGDYQAVVECLGQGGWTGKVNATDAYSGTIEVTAPEGDETEGKILVFVSSAGQTIVRTLLFNGRHLEAVVDSWYIEDGSAEKVTFELRTNIAYGVAIDPEAEDWVTYLPETKSMRTDYLTFSVAEYPSGTMREAVIYIYDEDASEYVEELYIYQQSADSYEYNNRIIEFKDLNVKARLVAVADMNGDNEISYGEAADCVQLPSFSESGCRWFGEFRYFTLFERIPEGLFSNCPDLQYLVLPETTTLIQAGAFSGCGDQETPCLIEFTSAVPPEVEPGAFDGSNVWIVVPEESLDAYLASDLASYILPEQLLNVDITLNSAEYDRIYIDVDSPDESTSYILAYVMLEEWNACGGSGVEVMKSWAESRGMQLYDYVTSLSAFVGSFDGLSATSLIPDTEYVFFAVSMVRVPFDQSGEIYLFDCSEPFMVWTTATDPAVDWYGTWHVTASKTYSALEGTVVDSPMEFDVEIFRWPTNNTIVMTGWLPELETRFGKPLPFGMSYDDSGYLYLTNDYNDVSLTDYLGYSYPEEVEWRILADDYTLYYGGVSLQREGDNAEFIWDAYAMSGLEVLTFGLFYYDGSSTWSAMSETSPSGEITMTKVSDEVTAVASRNTVRHSGGQIGKIQQPVTQTGNIRLK</sequence>
<evidence type="ECO:0000256" key="1">
    <source>
        <dbReference type="SAM" id="Coils"/>
    </source>
</evidence>
<reference evidence="6" key="2">
    <citation type="submission" date="2021-04" db="EMBL/GenBank/DDBJ databases">
        <authorList>
            <person name="Gilroy R."/>
        </authorList>
    </citation>
    <scope>NUCLEOTIDE SEQUENCE</scope>
    <source>
        <strain evidence="6">Gambia16-554</strain>
    </source>
</reference>
<evidence type="ECO:0008006" key="8">
    <source>
        <dbReference type="Google" id="ProtNLM"/>
    </source>
</evidence>
<gene>
    <name evidence="6" type="ORF">IAC04_03375</name>
</gene>
<evidence type="ECO:0000256" key="3">
    <source>
        <dbReference type="SAM" id="SignalP"/>
    </source>
</evidence>
<dbReference type="InterPro" id="IPR032675">
    <property type="entry name" value="LRR_dom_sf"/>
</dbReference>
<accession>A0A9D2GNZ2</accession>
<evidence type="ECO:0000259" key="5">
    <source>
        <dbReference type="Pfam" id="PF16378"/>
    </source>
</evidence>
<evidence type="ECO:0000313" key="7">
    <source>
        <dbReference type="Proteomes" id="UP000824115"/>
    </source>
</evidence>
<evidence type="ECO:0000313" key="6">
    <source>
        <dbReference type="EMBL" id="HIZ85511.1"/>
    </source>
</evidence>
<keyword evidence="1" id="KW-0175">Coiled coil</keyword>
<dbReference type="Pfam" id="PF16378">
    <property type="entry name" value="DUF4988"/>
    <property type="match status" value="1"/>
</dbReference>
<dbReference type="AlphaFoldDB" id="A0A9D2GNZ2"/>
<feature type="domain" description="BACON" evidence="4">
    <location>
        <begin position="351"/>
        <end position="407"/>
    </location>
</feature>
<evidence type="ECO:0000259" key="4">
    <source>
        <dbReference type="Pfam" id="PF13004"/>
    </source>
</evidence>
<reference evidence="6" key="1">
    <citation type="journal article" date="2021" name="PeerJ">
        <title>Extensive microbial diversity within the chicken gut microbiome revealed by metagenomics and culture.</title>
        <authorList>
            <person name="Gilroy R."/>
            <person name="Ravi A."/>
            <person name="Getino M."/>
            <person name="Pursley I."/>
            <person name="Horton D.L."/>
            <person name="Alikhan N.F."/>
            <person name="Baker D."/>
            <person name="Gharbi K."/>
            <person name="Hall N."/>
            <person name="Watson M."/>
            <person name="Adriaenssens E.M."/>
            <person name="Foster-Nyarko E."/>
            <person name="Jarju S."/>
            <person name="Secka A."/>
            <person name="Antonio M."/>
            <person name="Oren A."/>
            <person name="Chaudhuri R.R."/>
            <person name="La Ragione R."/>
            <person name="Hildebrand F."/>
            <person name="Pallen M.J."/>
        </authorList>
    </citation>
    <scope>NUCLEOTIDE SEQUENCE</scope>
    <source>
        <strain evidence="6">Gambia16-554</strain>
    </source>
</reference>
<protein>
    <recommendedName>
        <fullName evidence="8">DUF4988 domain-containing protein</fullName>
    </recommendedName>
</protein>
<feature type="domain" description="DUF4988" evidence="5">
    <location>
        <begin position="29"/>
        <end position="186"/>
    </location>
</feature>
<comment type="caution">
    <text evidence="6">The sequence shown here is derived from an EMBL/GenBank/DDBJ whole genome shotgun (WGS) entry which is preliminary data.</text>
</comment>
<dbReference type="Gene3D" id="3.80.10.10">
    <property type="entry name" value="Ribonuclease Inhibitor"/>
    <property type="match status" value="1"/>
</dbReference>
<feature type="chain" id="PRO_5039543250" description="DUF4988 domain-containing protein" evidence="3">
    <location>
        <begin position="22"/>
        <end position="888"/>
    </location>
</feature>
<dbReference type="InterPro" id="IPR024361">
    <property type="entry name" value="BACON"/>
</dbReference>
<organism evidence="6 7">
    <name type="scientific">Candidatus Coprenecus stercoravium</name>
    <dbReference type="NCBI Taxonomy" id="2840735"/>
    <lineage>
        <taxon>Bacteria</taxon>
        <taxon>Pseudomonadati</taxon>
        <taxon>Bacteroidota</taxon>
        <taxon>Bacteroidia</taxon>
        <taxon>Bacteroidales</taxon>
        <taxon>Rikenellaceae</taxon>
        <taxon>Rikenellaceae incertae sedis</taxon>
        <taxon>Candidatus Coprenecus</taxon>
    </lineage>
</organism>
<proteinExistence type="predicted"/>
<feature type="coiled-coil region" evidence="1">
    <location>
        <begin position="23"/>
        <end position="64"/>
    </location>
</feature>
<name>A0A9D2GNZ2_9BACT</name>
<evidence type="ECO:0000256" key="2">
    <source>
        <dbReference type="SAM" id="MobiDB-lite"/>
    </source>
</evidence>
<keyword evidence="3" id="KW-0732">Signal</keyword>
<dbReference type="Pfam" id="PF13004">
    <property type="entry name" value="BACON"/>
    <property type="match status" value="1"/>
</dbReference>
<dbReference type="InterPro" id="IPR032149">
    <property type="entry name" value="DUF4988"/>
</dbReference>
<dbReference type="Proteomes" id="UP000824115">
    <property type="component" value="Unassembled WGS sequence"/>
</dbReference>
<dbReference type="EMBL" id="DXAW01000066">
    <property type="protein sequence ID" value="HIZ85511.1"/>
    <property type="molecule type" value="Genomic_DNA"/>
</dbReference>
<feature type="region of interest" description="Disordered" evidence="2">
    <location>
        <begin position="138"/>
        <end position="163"/>
    </location>
</feature>